<dbReference type="RefSeq" id="YP_009998388.1">
    <property type="nucleotide sequence ID" value="NC_052986.1"/>
</dbReference>
<proteinExistence type="predicted"/>
<dbReference type="KEGG" id="vg:62680974"/>
<reference evidence="1 2" key="1">
    <citation type="submission" date="2020-09" db="EMBL/GenBank/DDBJ databases">
        <authorList>
            <person name="Qin H."/>
            <person name="Tong Y."/>
            <person name="Fan H."/>
            <person name="Song L."/>
            <person name="An X."/>
            <person name="Hu Y."/>
        </authorList>
    </citation>
    <scope>NUCLEOTIDE SEQUENCE [LARGE SCALE GENOMIC DNA]</scope>
</reference>
<organism evidence="1 2">
    <name type="scientific">Aeromonas phage BUCT551</name>
    <dbReference type="NCBI Taxonomy" id="2776735"/>
    <lineage>
        <taxon>Viruses</taxon>
        <taxon>Duplodnaviria</taxon>
        <taxon>Heunggongvirae</taxon>
        <taxon>Uroviricota</taxon>
        <taxon>Caudoviricetes</taxon>
        <taxon>Casjensviridae</taxon>
        <taxon>Sharonstreetvirus</taxon>
        <taxon>Sharonstreetvirus BUCT551</taxon>
    </lineage>
</organism>
<evidence type="ECO:0000313" key="1">
    <source>
        <dbReference type="EMBL" id="QOI69688.1"/>
    </source>
</evidence>
<accession>A0A7L8ZK46</accession>
<sequence length="89" mass="9614">MSILIPAWARSDASARLDFYIQTMALHYSREGTLGKLLDGANLAGGSITSAIKKGYCTRRTAIRLHKACPGAGISAMDLMDPMRESDPE</sequence>
<dbReference type="EMBL" id="MT952005">
    <property type="protein sequence ID" value="QOI69688.1"/>
    <property type="molecule type" value="Genomic_DNA"/>
</dbReference>
<keyword evidence="2" id="KW-1185">Reference proteome</keyword>
<protein>
    <submittedName>
        <fullName evidence="1">Uncharacterized protein</fullName>
    </submittedName>
</protein>
<dbReference type="Proteomes" id="UP000593732">
    <property type="component" value="Segment"/>
</dbReference>
<dbReference type="GeneID" id="62680974"/>
<evidence type="ECO:0000313" key="2">
    <source>
        <dbReference type="Proteomes" id="UP000593732"/>
    </source>
</evidence>
<name>A0A7L8ZK46_9CAUD</name>